<reference evidence="1 2" key="1">
    <citation type="journal article" date="2005" name="Genome Res.">
        <title>Complete genome sequence of the hyperthermophilic archaeon Thermococcus kodakaraensis KOD1 and comparison with Pyrococcus genomes.</title>
        <authorList>
            <person name="Fukui T."/>
            <person name="Atomi H."/>
            <person name="Kanai T."/>
            <person name="Matsumi R."/>
            <person name="Fujiwara S."/>
            <person name="Imanaka T."/>
        </authorList>
    </citation>
    <scope>NUCLEOTIDE SEQUENCE [LARGE SCALE GENOMIC DNA]</scope>
    <source>
        <strain evidence="2">ATCC BAA-918 / JCM 12380 / KOD1</strain>
    </source>
</reference>
<dbReference type="Gene3D" id="3.40.1190.20">
    <property type="match status" value="1"/>
</dbReference>
<dbReference type="SUPFAM" id="SSF53613">
    <property type="entry name" value="Ribokinase-like"/>
    <property type="match status" value="1"/>
</dbReference>
<dbReference type="InterPro" id="IPR029056">
    <property type="entry name" value="Ribokinase-like"/>
</dbReference>
<dbReference type="BRENDA" id="2.7.1.64">
    <property type="organism ID" value="5246"/>
</dbReference>
<dbReference type="GO" id="GO:0000166">
    <property type="term" value="F:nucleotide binding"/>
    <property type="evidence" value="ECO:0007669"/>
    <property type="project" value="UniProtKB-KW"/>
</dbReference>
<dbReference type="PDBsum" id="4XF7"/>
<evidence type="ECO:0000313" key="2">
    <source>
        <dbReference type="Proteomes" id="UP000000536"/>
    </source>
</evidence>
<dbReference type="EnsemblBacteria" id="BAD86474">
    <property type="protein sequence ID" value="BAD86474"/>
    <property type="gene ID" value="TK2285"/>
</dbReference>
<dbReference type="PDBsum" id="3W4S"/>
<dbReference type="AlphaFoldDB" id="Q5JDA3"/>
<dbReference type="PDBsum" id="4XF6"/>
<evidence type="ECO:0007829" key="5">
    <source>
        <dbReference type="PDB" id="4XF7"/>
    </source>
</evidence>
<organism evidence="1 2">
    <name type="scientific">Thermococcus kodakarensis (strain ATCC BAA-918 / JCM 12380 / KOD1)</name>
    <name type="common">Pyrococcus kodakaraensis (strain KOD1)</name>
    <dbReference type="NCBI Taxonomy" id="69014"/>
    <lineage>
        <taxon>Archaea</taxon>
        <taxon>Methanobacteriati</taxon>
        <taxon>Methanobacteriota</taxon>
        <taxon>Thermococci</taxon>
        <taxon>Thermococcales</taxon>
        <taxon>Thermococcaceae</taxon>
        <taxon>Thermococcus</taxon>
    </lineage>
</organism>
<dbReference type="InParanoid" id="Q5JDA3"/>
<dbReference type="STRING" id="69014.TK2285"/>
<feature type="binding site" evidence="4">
    <location>
        <position position="218"/>
    </location>
    <ligand>
        <name>ADP</name>
        <dbReference type="ChEBI" id="CHEBI:456216"/>
    </ligand>
</feature>
<sequence length="273" mass="30309">MKCLVVGHVVRDIVKKGNKVLERLGGGAYYSALALSRFCDVEILTSFSNLPEEWIKELESMAKLQVVPSETTTTYELTYLDGNRRRLKLLERASPIEELPDGEYDVLLMNPVAREVPPALVTSALKKFPFVAVDIQGFIRSSSPGEIQYQPIDGSFLKGVKILHADLGEYQYLQGFSPEFVDVLLLSNGPEPGKAFLHGREYTFEPVHVGVDESTGAGDVFLGAFTGFYSQCPFVQALKRAAAFTALFLKNRSVDFSMDDVNELAMKVEVKRV</sequence>
<name>Q5JDA3_THEKO</name>
<dbReference type="PDB" id="4XF6">
    <property type="method" value="X-ray"/>
    <property type="resolution" value="2.08 A"/>
    <property type="chains" value="A/B=1-273"/>
</dbReference>
<dbReference type="EvolutionaryTrace" id="Q5JDA3"/>
<dbReference type="PhylomeDB" id="Q5JDA3"/>
<dbReference type="RefSeq" id="WP_011251235.1">
    <property type="nucleotide sequence ID" value="NC_006624.1"/>
</dbReference>
<evidence type="ECO:0007829" key="3">
    <source>
        <dbReference type="PDB" id="3W4S"/>
    </source>
</evidence>
<feature type="binding site" evidence="4">
    <location>
        <position position="83"/>
    </location>
    <ligand>
        <name>ADP</name>
        <dbReference type="ChEBI" id="CHEBI:456216"/>
    </ligand>
</feature>
<proteinExistence type="evidence at protein level"/>
<keyword evidence="2" id="KW-1185">Reference proteome</keyword>
<dbReference type="GO" id="GO:0016301">
    <property type="term" value="F:kinase activity"/>
    <property type="evidence" value="ECO:0007669"/>
    <property type="project" value="UniProtKB-KW"/>
</dbReference>
<gene>
    <name evidence="1" type="ordered locus">TK2285</name>
</gene>
<accession>Q5JDA3</accession>
<dbReference type="OrthoDB" id="26949at2157"/>
<keyword evidence="1" id="KW-0808">Transferase</keyword>
<keyword evidence="4" id="KW-0547">Nucleotide-binding</keyword>
<dbReference type="Proteomes" id="UP000000536">
    <property type="component" value="Chromosome"/>
</dbReference>
<feature type="disulfide bond" evidence="3">
    <location>
        <begin position="3"/>
        <end position="39"/>
    </location>
</feature>
<feature type="binding site" evidence="4">
    <location>
        <position position="187"/>
    </location>
    <ligand>
        <name>ADP</name>
        <dbReference type="ChEBI" id="CHEBI:456216"/>
    </ligand>
</feature>
<dbReference type="eggNOG" id="arCOG00016">
    <property type="taxonomic scope" value="Archaea"/>
</dbReference>
<dbReference type="PDB" id="3W4S">
    <property type="method" value="X-ray"/>
    <property type="resolution" value="1.78 A"/>
    <property type="chains" value="A/B=1-273"/>
</dbReference>
<dbReference type="EMBL" id="AP006878">
    <property type="protein sequence ID" value="BAD86474.1"/>
    <property type="molecule type" value="Genomic_DNA"/>
</dbReference>
<dbReference type="SMR" id="Q5JDA3"/>
<dbReference type="PATRIC" id="fig|69014.16.peg.2240"/>
<protein>
    <submittedName>
        <fullName evidence="1">Carbohydrate/pyrimidine kinase, PfkB family</fullName>
    </submittedName>
</protein>
<keyword evidence="1" id="KW-0418">Kinase</keyword>
<feature type="binding site" evidence="4">
    <location>
        <position position="189"/>
    </location>
    <ligand>
        <name>ADP</name>
        <dbReference type="ChEBI" id="CHEBI:456216"/>
    </ligand>
</feature>
<reference evidence="3" key="2">
    <citation type="journal article" date="2013" name="J. Biol. Chem.">
        <title>An uncharacterized member of the ribokinase family in Thermococcus kodakarensis exhibits myo-inositol kinase activity.</title>
        <authorList>
            <person name="Sato T."/>
            <person name="Fujihashi M."/>
            <person name="Miyamoto Y."/>
            <person name="Kuwata K."/>
            <person name="Kusaka E."/>
            <person name="Fujita H."/>
            <person name="Miki K."/>
            <person name="Atomi H."/>
        </authorList>
    </citation>
    <scope>X-RAY CRYSTALLOGRAPHY (1.78 ANGSTROMS)</scope>
    <scope>DISULFIDE BONDS</scope>
</reference>
<dbReference type="PDB" id="4XF7">
    <property type="method" value="X-ray"/>
    <property type="resolution" value="1.93 A"/>
    <property type="chains" value="A/B=1-273"/>
</dbReference>
<dbReference type="HOGENOM" id="CLU_065902_3_1_2"/>
<evidence type="ECO:0000313" key="1">
    <source>
        <dbReference type="EMBL" id="BAD86474.1"/>
    </source>
</evidence>
<evidence type="ECO:0007829" key="4">
    <source>
        <dbReference type="PDB" id="4XF6"/>
    </source>
</evidence>
<reference evidence="4 5" key="3">
    <citation type="journal article" date="2015" name="Biochemistry">
        <title>Crystal Structure and Product Analysis of an Archaeal myo-Inositol Kinase Reveal Substrate Recognition Mode and 3-OH Phosphorylation.</title>
        <authorList>
            <person name="Nagata R."/>
            <person name="Fujihashi M."/>
            <person name="Sato T."/>
            <person name="Atomi H."/>
            <person name="Miki K."/>
        </authorList>
    </citation>
    <scope>X-RAY CRYSTALLOGRAPHY (1.93 ANGSTROMS) IN COMPLEX WITH ADP</scope>
</reference>
<dbReference type="GeneID" id="78448830"/>
<dbReference type="KEGG" id="tko:TK2285"/>
<keyword evidence="3 4" id="KW-0002">3D-structure</keyword>